<dbReference type="SUPFAM" id="SSF82185">
    <property type="entry name" value="Histone H3 K4-specific methyltransferase SET7/9 N-terminal domain"/>
    <property type="match status" value="1"/>
</dbReference>
<keyword evidence="9" id="KW-1185">Reference proteome</keyword>
<sequence length="1564" mass="171828">MVEQPSSPPTHTHSYASPDFALSILSPSTANERVSQTPSTTNMPELQDQQTTTNEQNIPNSPVQNQAPEEQTAETTTSGNTNDGDDSSNSESNSESSTSTETPGTISTPRSSAHDSGHPIPDSGATQLDGHDTDEPTTATEEGAESQTGDAALPNSQDPNDTPVIPPPPGDTDTPVPDNIPSWVQYEEDTSTPNETELKEIEANKHELSAADTTAIEKDVFTDIDDPDLRPCKKIRLSWVVKGVRGTRERPNRARIITSPAVCIDGMYWNLKFFPRGNKSRSSLSAYLRCSPAEPTPNRDDLVGSFKCYQGGPDADLSMIEPVLDLELKLPDVQEKEPPPSETEARTEGNENNESSKNTPEDRHRDDYDDDESISGDEDDVPVSTAKTAPVDDYRVSAQLGLVMYNPAEPRTCHTSSASHQFYPHQDDWGWDTAVTHWDDIHKRKRGQRQALLRDDTLAIDAYIRIYDDPTKALFWHSSPGESQWDSKGLADVFPMGTRLLYYSPATAGITAWSLLAPFRTAIQKIDAGRWRKDSSVRPKPLIAHLQLVMFQMRHMKKEELYIHLDSVIHEITRSGESFDDVNGFWEVFRRSVEIETSGDSATVEALNSVFGSRELSRSIPKLPVHNVEHFQDAANQAFTKADYKAALPNFLPLALDRQSFDAEKRQWQLHHDRVRISEEIDLSQFCTSEDGKYTLYGLVVHDGDRTSGKFFSVLRPTGPGGKWLMFSDGNGNKVFSYTKKRVQEYEGLVGADLRKLTSNRQTIHMALYIRTSCLAEYLPEKMEPYKLPHWLKPHLDEAHNHDQDLFEDHDDAIKDTPISIEIFWDTLVGGQEGKLDLYKLKTNTKARQPQYRQHLTADRDATMRSVKEAIGAILEVGQKAFKLWAMNYHRLGGVSKGYMYVLPNDSIVSSCLNTSHYLSLWLTIVPGEHELEQDVLSKRFEALAGAHVDAPLKPAPVVEEPPVSTTKENTSPTAAASSSQNISGEAAESNGDEAAPDNEQASVQDAVAQSTQISTPARPTDPMVAAANGEHEQGNAQQVEESATPDAEQASVREAVEQSVQNAYVDPPTTTAEVTEVEPSDTTSQAHSPPLPEAAGTGLATLPEPAASQATNLVVQAPSSDGDPDVPQPTASLAQSTTPQPVTPSEPATTIDVPTATASNGASEEGVPPPVVHGHLFEASSHAEPPLSHGQPTLPVGIPIAVGDGQIVLIQPSQQDDISAEDAALISSMIAADLEAAERAERVADEDGNGEDQEDEAEDEAEDEVIESRPSTPRPRVVDTYGFLHVFDAVAQKFTAHSTFMVPRDTMISTMVRKQMGYDEGKSFHLWKRDGTYRTVGVSLESTFQDVSLTDCCEVIVGDHLGETKMEALKAEAKYVDPGQLMRYLAMVERGHPIASTTSEGSIELNNFGSDYYKGPLVRGQRHGPTCHLITQSGDTYHGPLIAGQKSGGKGFVTYQNGDTYDGEWLDDMKHGQGEFIEKRTDNRYVGGYENDKRWGKGVTYWEQADQQASLCQVCYFEEVDALFYRCGHVVACFACARQCASEGGGCPVCRKPVESVVKMYRS</sequence>
<dbReference type="GO" id="GO:0008270">
    <property type="term" value="F:zinc ion binding"/>
    <property type="evidence" value="ECO:0007669"/>
    <property type="project" value="UniProtKB-KW"/>
</dbReference>
<dbReference type="InterPro" id="IPR013083">
    <property type="entry name" value="Znf_RING/FYVE/PHD"/>
</dbReference>
<evidence type="ECO:0000259" key="6">
    <source>
        <dbReference type="PROSITE" id="PS50089"/>
    </source>
</evidence>
<evidence type="ECO:0000256" key="5">
    <source>
        <dbReference type="SAM" id="MobiDB-lite"/>
    </source>
</evidence>
<dbReference type="CDD" id="cd00121">
    <property type="entry name" value="MATH"/>
    <property type="match status" value="1"/>
</dbReference>
<feature type="region of interest" description="Disordered" evidence="5">
    <location>
        <begin position="1"/>
        <end position="182"/>
    </location>
</feature>
<feature type="compositionally biased region" description="Acidic residues" evidence="5">
    <location>
        <begin position="368"/>
        <end position="381"/>
    </location>
</feature>
<reference evidence="8 9" key="1">
    <citation type="submission" date="2022-12" db="EMBL/GenBank/DDBJ databases">
        <title>Genomic features and morphological characterization of a novel Knufia sp. strain isolated from spacecraft assembly facility.</title>
        <authorList>
            <person name="Teixeira M."/>
            <person name="Chander A.M."/>
            <person name="Stajich J.E."/>
            <person name="Venkateswaran K."/>
        </authorList>
    </citation>
    <scope>NUCLEOTIDE SEQUENCE [LARGE SCALE GENOMIC DNA]</scope>
    <source>
        <strain evidence="8 9">FJI-L2-BK-P2</strain>
    </source>
</reference>
<feature type="compositionally biased region" description="Low complexity" evidence="5">
    <location>
        <begin position="89"/>
        <end position="108"/>
    </location>
</feature>
<evidence type="ECO:0000259" key="7">
    <source>
        <dbReference type="PROSITE" id="PS50144"/>
    </source>
</evidence>
<dbReference type="EMBL" id="JAKLMC020000007">
    <property type="protein sequence ID" value="KAK5955343.1"/>
    <property type="molecule type" value="Genomic_DNA"/>
</dbReference>
<keyword evidence="3" id="KW-0677">Repeat</keyword>
<dbReference type="GO" id="GO:0004843">
    <property type="term" value="F:cysteine-type deubiquitinase activity"/>
    <property type="evidence" value="ECO:0007669"/>
    <property type="project" value="InterPro"/>
</dbReference>
<feature type="region of interest" description="Disordered" evidence="5">
    <location>
        <begin position="1117"/>
        <end position="1170"/>
    </location>
</feature>
<dbReference type="Gene3D" id="3.90.70.10">
    <property type="entry name" value="Cysteine proteinases"/>
    <property type="match status" value="1"/>
</dbReference>
<dbReference type="Pfam" id="PF00443">
    <property type="entry name" value="UCH"/>
    <property type="match status" value="1"/>
</dbReference>
<dbReference type="SUPFAM" id="SSF49599">
    <property type="entry name" value="TRAF domain-like"/>
    <property type="match status" value="1"/>
</dbReference>
<gene>
    <name evidence="8" type="ORF">OHC33_004026</name>
</gene>
<feature type="compositionally biased region" description="Polar residues" evidence="5">
    <location>
        <begin position="136"/>
        <end position="157"/>
    </location>
</feature>
<evidence type="ECO:0000313" key="8">
    <source>
        <dbReference type="EMBL" id="KAK5955343.1"/>
    </source>
</evidence>
<dbReference type="InterPro" id="IPR003409">
    <property type="entry name" value="MORN"/>
</dbReference>
<dbReference type="Gene3D" id="2.60.210.10">
    <property type="entry name" value="Apoptosis, Tumor Necrosis Factor Receptor Associated Protein 2, Chain A"/>
    <property type="match status" value="1"/>
</dbReference>
<dbReference type="SMART" id="SM00698">
    <property type="entry name" value="MORN"/>
    <property type="match status" value="2"/>
</dbReference>
<feature type="compositionally biased region" description="Polar residues" evidence="5">
    <location>
        <begin position="25"/>
        <end position="65"/>
    </location>
</feature>
<dbReference type="PROSITE" id="PS50089">
    <property type="entry name" value="ZF_RING_2"/>
    <property type="match status" value="1"/>
</dbReference>
<feature type="region of interest" description="Disordered" evidence="5">
    <location>
        <begin position="331"/>
        <end position="388"/>
    </location>
</feature>
<feature type="region of interest" description="Disordered" evidence="5">
    <location>
        <begin position="954"/>
        <end position="1100"/>
    </location>
</feature>
<dbReference type="Gene3D" id="3.30.40.10">
    <property type="entry name" value="Zinc/RING finger domain, C3HC4 (zinc finger)"/>
    <property type="match status" value="1"/>
</dbReference>
<evidence type="ECO:0000313" key="9">
    <source>
        <dbReference type="Proteomes" id="UP001316803"/>
    </source>
</evidence>
<feature type="compositionally biased region" description="Low complexity" evidence="5">
    <location>
        <begin position="66"/>
        <end position="82"/>
    </location>
</feature>
<feature type="compositionally biased region" description="Low complexity" evidence="5">
    <location>
        <begin position="1066"/>
        <end position="1075"/>
    </location>
</feature>
<dbReference type="PROSITE" id="PS50144">
    <property type="entry name" value="MATH"/>
    <property type="match status" value="1"/>
</dbReference>
<accession>A0AAN8ENH6</accession>
<dbReference type="PANTHER" id="PTHR23084:SF263">
    <property type="entry name" value="MORN REPEAT-CONTAINING PROTEIN 1"/>
    <property type="match status" value="1"/>
</dbReference>
<feature type="compositionally biased region" description="Basic and acidic residues" evidence="5">
    <location>
        <begin position="331"/>
        <end position="349"/>
    </location>
</feature>
<feature type="compositionally biased region" description="Polar residues" evidence="5">
    <location>
        <begin position="964"/>
        <end position="984"/>
    </location>
</feature>
<keyword evidence="4" id="KW-0479">Metal-binding</keyword>
<dbReference type="InterPro" id="IPR002083">
    <property type="entry name" value="MATH/TRAF_dom"/>
</dbReference>
<organism evidence="8 9">
    <name type="scientific">Knufia fluminis</name>
    <dbReference type="NCBI Taxonomy" id="191047"/>
    <lineage>
        <taxon>Eukaryota</taxon>
        <taxon>Fungi</taxon>
        <taxon>Dikarya</taxon>
        <taxon>Ascomycota</taxon>
        <taxon>Pezizomycotina</taxon>
        <taxon>Eurotiomycetes</taxon>
        <taxon>Chaetothyriomycetidae</taxon>
        <taxon>Chaetothyriales</taxon>
        <taxon>Trichomeriaceae</taxon>
        <taxon>Knufia</taxon>
    </lineage>
</organism>
<evidence type="ECO:0000256" key="1">
    <source>
        <dbReference type="ARBA" id="ARBA00004496"/>
    </source>
</evidence>
<dbReference type="GO" id="GO:0005737">
    <property type="term" value="C:cytoplasm"/>
    <property type="evidence" value="ECO:0007669"/>
    <property type="project" value="UniProtKB-SubCell"/>
</dbReference>
<comment type="caution">
    <text evidence="8">The sequence shown here is derived from an EMBL/GenBank/DDBJ whole genome shotgun (WGS) entry which is preliminary data.</text>
</comment>
<proteinExistence type="predicted"/>
<feature type="compositionally biased region" description="Polar residues" evidence="5">
    <location>
        <begin position="1000"/>
        <end position="1018"/>
    </location>
</feature>
<dbReference type="SUPFAM" id="SSF54001">
    <property type="entry name" value="Cysteine proteinases"/>
    <property type="match status" value="1"/>
</dbReference>
<dbReference type="InterPro" id="IPR001841">
    <property type="entry name" value="Znf_RING"/>
</dbReference>
<feature type="compositionally biased region" description="Polar residues" evidence="5">
    <location>
        <begin position="1130"/>
        <end position="1141"/>
    </location>
</feature>
<feature type="domain" description="RING-type" evidence="6">
    <location>
        <begin position="1513"/>
        <end position="1552"/>
    </location>
</feature>
<dbReference type="InterPro" id="IPR008974">
    <property type="entry name" value="TRAF-like"/>
</dbReference>
<feature type="region of interest" description="Disordered" evidence="5">
    <location>
        <begin position="1238"/>
        <end position="1274"/>
    </location>
</feature>
<name>A0AAN8ENH6_9EURO</name>
<feature type="compositionally biased region" description="Acidic residues" evidence="5">
    <location>
        <begin position="1247"/>
        <end position="1266"/>
    </location>
</feature>
<keyword evidence="4" id="KW-0863">Zinc-finger</keyword>
<evidence type="ECO:0000256" key="3">
    <source>
        <dbReference type="ARBA" id="ARBA00022737"/>
    </source>
</evidence>
<dbReference type="Pfam" id="PF13920">
    <property type="entry name" value="zf-C3HC4_3"/>
    <property type="match status" value="1"/>
</dbReference>
<dbReference type="Proteomes" id="UP001316803">
    <property type="component" value="Unassembled WGS sequence"/>
</dbReference>
<comment type="subcellular location">
    <subcellularLocation>
        <location evidence="1">Cytoplasm</location>
    </subcellularLocation>
</comment>
<dbReference type="InterPro" id="IPR038765">
    <property type="entry name" value="Papain-like_cys_pep_sf"/>
</dbReference>
<feature type="domain" description="MATH" evidence="7">
    <location>
        <begin position="234"/>
        <end position="464"/>
    </location>
</feature>
<protein>
    <submittedName>
        <fullName evidence="8">Uncharacterized protein</fullName>
    </submittedName>
</protein>
<dbReference type="SUPFAM" id="SSF57850">
    <property type="entry name" value="RING/U-box"/>
    <property type="match status" value="1"/>
</dbReference>
<keyword evidence="2" id="KW-0963">Cytoplasm</keyword>
<dbReference type="GO" id="GO:0016579">
    <property type="term" value="P:protein deubiquitination"/>
    <property type="evidence" value="ECO:0007669"/>
    <property type="project" value="InterPro"/>
</dbReference>
<dbReference type="PANTHER" id="PTHR23084">
    <property type="entry name" value="PHOSPHATIDYLINOSITOL-4-PHOSPHATE 5-KINASE RELATED"/>
    <property type="match status" value="1"/>
</dbReference>
<evidence type="ECO:0000256" key="2">
    <source>
        <dbReference type="ARBA" id="ARBA00022490"/>
    </source>
</evidence>
<keyword evidence="4" id="KW-0862">Zinc</keyword>
<dbReference type="InterPro" id="IPR001394">
    <property type="entry name" value="Peptidase_C19_UCH"/>
</dbReference>
<evidence type="ECO:0000256" key="4">
    <source>
        <dbReference type="PROSITE-ProRule" id="PRU00175"/>
    </source>
</evidence>